<dbReference type="InterPro" id="IPR006118">
    <property type="entry name" value="Recombinase_CS"/>
</dbReference>
<organism evidence="9 10">
    <name type="scientific">Aneurinibacillus migulanus</name>
    <name type="common">Bacillus migulanus</name>
    <dbReference type="NCBI Taxonomy" id="47500"/>
    <lineage>
        <taxon>Bacteria</taxon>
        <taxon>Bacillati</taxon>
        <taxon>Bacillota</taxon>
        <taxon>Bacilli</taxon>
        <taxon>Bacillales</taxon>
        <taxon>Paenibacillaceae</taxon>
        <taxon>Aneurinibacillus group</taxon>
        <taxon>Aneurinibacillus</taxon>
    </lineage>
</organism>
<dbReference type="InterPro" id="IPR006119">
    <property type="entry name" value="Resolv_N"/>
</dbReference>
<feature type="domain" description="Resolvase/invertase-type recombinase catalytic" evidence="7">
    <location>
        <begin position="2"/>
        <end position="149"/>
    </location>
</feature>
<keyword evidence="2" id="KW-0238">DNA-binding</keyword>
<evidence type="ECO:0000256" key="6">
    <source>
        <dbReference type="SAM" id="Coils"/>
    </source>
</evidence>
<dbReference type="OrthoDB" id="9811097at2"/>
<dbReference type="Pfam" id="PF00239">
    <property type="entry name" value="Resolvase"/>
    <property type="match status" value="1"/>
</dbReference>
<dbReference type="Pfam" id="PF13408">
    <property type="entry name" value="Zn_ribbon_recom"/>
    <property type="match status" value="1"/>
</dbReference>
<dbReference type="Gene3D" id="3.40.50.1390">
    <property type="entry name" value="Resolvase, N-terminal catalytic domain"/>
    <property type="match status" value="1"/>
</dbReference>
<evidence type="ECO:0000259" key="7">
    <source>
        <dbReference type="PROSITE" id="PS51736"/>
    </source>
</evidence>
<dbReference type="PROSITE" id="PS51736">
    <property type="entry name" value="RECOMBINASES_3"/>
    <property type="match status" value="1"/>
</dbReference>
<evidence type="ECO:0000256" key="5">
    <source>
        <dbReference type="PROSITE-ProRule" id="PRU10137"/>
    </source>
</evidence>
<sequence length="478" mass="56110">MRAAIYARVSTAEQAKEGYSIDAQRSRLIDFVNSQGWEIADIYIDDGFSAKDLNRPKMQRMMHDMTKKHFDVVLVYKLDRLVRSVTDLHNLLQLFDKYEVKFKSATETFETTSAMGRFFITLVGAMAQWERENLAERVKMGMEQKVLKGERNGSYAPFGYQLINGKLIIDQKEAPIVRRMFELYKTKGLNHTARILNKEGLLGRRNKQWATFTVQYVIENPVYCGKIRWNKDSRSEEIITEGSHEKIISEKEFEEIQRVRESRSLLGKRMTSSYPFSSVLRCARCGSNFIGTHRQRKSGALYKYYRCSGRFHHRNCDMPIIAEWKVTEAFLERAKWKIDEQTKRELQVEKEEPVLYSDRDALEEELKVIAKRKKKWQEAFANDAIDVDQLRANMAEEKKKEQRIMELLTEQPQETVEWDEDELLQHLQELRSVWLDIDDYSKKQFVNEIFESISVDTKAQGRTGPRDIGVDIVSFTLR</sequence>
<keyword evidence="6" id="KW-0175">Coiled coil</keyword>
<feature type="coiled-coil region" evidence="6">
    <location>
        <begin position="331"/>
        <end position="411"/>
    </location>
</feature>
<dbReference type="PANTHER" id="PTHR30461:SF23">
    <property type="entry name" value="DNA RECOMBINASE-RELATED"/>
    <property type="match status" value="1"/>
</dbReference>
<dbReference type="PROSITE" id="PS51737">
    <property type="entry name" value="RECOMBINASE_DNA_BIND"/>
    <property type="match status" value="1"/>
</dbReference>
<keyword evidence="1" id="KW-0229">DNA integration</keyword>
<dbReference type="Pfam" id="PF07508">
    <property type="entry name" value="Recombinase"/>
    <property type="match status" value="1"/>
</dbReference>
<gene>
    <name evidence="9" type="ORF">SAMN04487909_13160</name>
</gene>
<feature type="active site" description="O-(5'-phospho-DNA)-serine intermediate" evidence="4 5">
    <location>
        <position position="10"/>
    </location>
</feature>
<evidence type="ECO:0000256" key="1">
    <source>
        <dbReference type="ARBA" id="ARBA00022908"/>
    </source>
</evidence>
<accession>A0A1G8XFC7</accession>
<evidence type="ECO:0000256" key="4">
    <source>
        <dbReference type="PIRSR" id="PIRSR606118-50"/>
    </source>
</evidence>
<dbReference type="InterPro" id="IPR038109">
    <property type="entry name" value="DNA_bind_recomb_sf"/>
</dbReference>
<dbReference type="InterPro" id="IPR050639">
    <property type="entry name" value="SSR_resolvase"/>
</dbReference>
<dbReference type="Gene3D" id="3.90.1750.20">
    <property type="entry name" value="Putative Large Serine Recombinase, Chain B, Domain 2"/>
    <property type="match status" value="1"/>
</dbReference>
<evidence type="ECO:0000313" key="9">
    <source>
        <dbReference type="EMBL" id="SDJ89203.1"/>
    </source>
</evidence>
<dbReference type="EMBL" id="FNED01000031">
    <property type="protein sequence ID" value="SDJ89203.1"/>
    <property type="molecule type" value="Genomic_DNA"/>
</dbReference>
<dbReference type="AlphaFoldDB" id="A0A1G8XFC7"/>
<dbReference type="CDD" id="cd00338">
    <property type="entry name" value="Ser_Recombinase"/>
    <property type="match status" value="1"/>
</dbReference>
<dbReference type="InterPro" id="IPR011109">
    <property type="entry name" value="DNA_bind_recombinase_dom"/>
</dbReference>
<evidence type="ECO:0000313" key="10">
    <source>
        <dbReference type="Proteomes" id="UP000182836"/>
    </source>
</evidence>
<feature type="domain" description="Recombinase" evidence="8">
    <location>
        <begin position="157"/>
        <end position="266"/>
    </location>
</feature>
<dbReference type="SMART" id="SM00857">
    <property type="entry name" value="Resolvase"/>
    <property type="match status" value="1"/>
</dbReference>
<dbReference type="GeneID" id="42309431"/>
<dbReference type="RefSeq" id="WP_052812017.1">
    <property type="nucleotide sequence ID" value="NZ_BJOA01000097.1"/>
</dbReference>
<dbReference type="GO" id="GO:0003677">
    <property type="term" value="F:DNA binding"/>
    <property type="evidence" value="ECO:0007669"/>
    <property type="project" value="UniProtKB-KW"/>
</dbReference>
<dbReference type="Proteomes" id="UP000182836">
    <property type="component" value="Unassembled WGS sequence"/>
</dbReference>
<evidence type="ECO:0000259" key="8">
    <source>
        <dbReference type="PROSITE" id="PS51737"/>
    </source>
</evidence>
<dbReference type="InterPro" id="IPR036162">
    <property type="entry name" value="Resolvase-like_N_sf"/>
</dbReference>
<dbReference type="PANTHER" id="PTHR30461">
    <property type="entry name" value="DNA-INVERTASE FROM LAMBDOID PROPHAGE"/>
    <property type="match status" value="1"/>
</dbReference>
<evidence type="ECO:0000256" key="2">
    <source>
        <dbReference type="ARBA" id="ARBA00023125"/>
    </source>
</evidence>
<dbReference type="GO" id="GO:0015074">
    <property type="term" value="P:DNA integration"/>
    <property type="evidence" value="ECO:0007669"/>
    <property type="project" value="UniProtKB-KW"/>
</dbReference>
<reference evidence="9 10" key="1">
    <citation type="submission" date="2016-10" db="EMBL/GenBank/DDBJ databases">
        <authorList>
            <person name="de Groot N.N."/>
        </authorList>
    </citation>
    <scope>NUCLEOTIDE SEQUENCE [LARGE SCALE GENOMIC DNA]</scope>
    <source>
        <strain evidence="9 10">DSM 2895</strain>
    </source>
</reference>
<dbReference type="PROSITE" id="PS00397">
    <property type="entry name" value="RECOMBINASES_1"/>
    <property type="match status" value="1"/>
</dbReference>
<dbReference type="GO" id="GO:0000150">
    <property type="term" value="F:DNA strand exchange activity"/>
    <property type="evidence" value="ECO:0007669"/>
    <property type="project" value="InterPro"/>
</dbReference>
<name>A0A1G8XFC7_ANEMI</name>
<keyword evidence="3" id="KW-0233">DNA recombination</keyword>
<protein>
    <submittedName>
        <fullName evidence="9">Site-specific DNA recombinase</fullName>
    </submittedName>
</protein>
<dbReference type="InterPro" id="IPR025827">
    <property type="entry name" value="Zn_ribbon_recom_dom"/>
</dbReference>
<evidence type="ECO:0000256" key="3">
    <source>
        <dbReference type="ARBA" id="ARBA00023172"/>
    </source>
</evidence>
<proteinExistence type="predicted"/>
<dbReference type="SUPFAM" id="SSF53041">
    <property type="entry name" value="Resolvase-like"/>
    <property type="match status" value="1"/>
</dbReference>